<sequence length="209" mass="23869">MTLDLFPETANPHANLLPYDGIVSDFGRIFTAAEADRYFEILQRDIPWRHDEAVIFGKHIITAREVAWYGDTSYNYGYSGANRIALPWSGVLHELKNRVEAAIADICPTRFNSCLLNRYNNGNEGMAWHSDEGQGLVKDSAIASLSLGAARKFAFKHKESKEKREMWLEHGQLIVMHGETQKHWLHTILKSTRIQEPRINLTFRVMAGQ</sequence>
<dbReference type="EMBL" id="LXSQ01000012">
    <property type="protein sequence ID" value="OAM43645.1"/>
    <property type="molecule type" value="Genomic_DNA"/>
</dbReference>
<dbReference type="GO" id="GO:0032451">
    <property type="term" value="F:demethylase activity"/>
    <property type="evidence" value="ECO:0007669"/>
    <property type="project" value="UniProtKB-ARBA"/>
</dbReference>
<dbReference type="PANTHER" id="PTHR31212:SF4">
    <property type="entry name" value="ALPHA-KETOGLUTARATE-DEPENDENT DIOXYGENASE ALKB HOMOLOG 3"/>
    <property type="match status" value="1"/>
</dbReference>
<keyword evidence="4" id="KW-0460">Magnesium</keyword>
<evidence type="ECO:0000256" key="8">
    <source>
        <dbReference type="ARBA" id="ARBA00023204"/>
    </source>
</evidence>
<dbReference type="GO" id="GO:0016705">
    <property type="term" value="F:oxidoreductase activity, acting on paired donors, with incorporation or reduction of molecular oxygen"/>
    <property type="evidence" value="ECO:0007669"/>
    <property type="project" value="UniProtKB-ARBA"/>
</dbReference>
<evidence type="ECO:0000256" key="6">
    <source>
        <dbReference type="ARBA" id="ARBA00023002"/>
    </source>
</evidence>
<dbReference type="OrthoDB" id="190276at2"/>
<dbReference type="AlphaFoldDB" id="A0A1B6VZT0"/>
<dbReference type="STRING" id="1795832.A7Q00_04305"/>
<dbReference type="Proteomes" id="UP000077726">
    <property type="component" value="Unassembled WGS sequence"/>
</dbReference>
<evidence type="ECO:0000256" key="2">
    <source>
        <dbReference type="ARBA" id="ARBA00022723"/>
    </source>
</evidence>
<accession>A0A1B6VZT0</accession>
<keyword evidence="3" id="KW-0227">DNA damage</keyword>
<dbReference type="Pfam" id="PF13532">
    <property type="entry name" value="2OG-FeII_Oxy_2"/>
    <property type="match status" value="1"/>
</dbReference>
<dbReference type="GO" id="GO:0051213">
    <property type="term" value="F:dioxygenase activity"/>
    <property type="evidence" value="ECO:0007669"/>
    <property type="project" value="UniProtKB-KW"/>
</dbReference>
<dbReference type="GO" id="GO:0140097">
    <property type="term" value="F:catalytic activity, acting on DNA"/>
    <property type="evidence" value="ECO:0007669"/>
    <property type="project" value="UniProtKB-ARBA"/>
</dbReference>
<dbReference type="SUPFAM" id="SSF51197">
    <property type="entry name" value="Clavaminate synthase-like"/>
    <property type="match status" value="1"/>
</dbReference>
<comment type="cofactor">
    <cofactor evidence="1">
        <name>Fe(2+)</name>
        <dbReference type="ChEBI" id="CHEBI:29033"/>
    </cofactor>
</comment>
<keyword evidence="5" id="KW-0223">Dioxygenase</keyword>
<feature type="domain" description="Fe2OG dioxygenase" evidence="9">
    <location>
        <begin position="110"/>
        <end position="207"/>
    </location>
</feature>
<keyword evidence="6" id="KW-0560">Oxidoreductase</keyword>
<dbReference type="InterPro" id="IPR005123">
    <property type="entry name" value="Oxoglu/Fe-dep_dioxygenase_dom"/>
</dbReference>
<dbReference type="InterPro" id="IPR027450">
    <property type="entry name" value="AlkB-like"/>
</dbReference>
<proteinExistence type="predicted"/>
<evidence type="ECO:0000256" key="4">
    <source>
        <dbReference type="ARBA" id="ARBA00022842"/>
    </source>
</evidence>
<dbReference type="GO" id="GO:0046872">
    <property type="term" value="F:metal ion binding"/>
    <property type="evidence" value="ECO:0007669"/>
    <property type="project" value="UniProtKB-KW"/>
</dbReference>
<organism evidence="10 11">
    <name type="scientific">Eikenella halliae</name>
    <dbReference type="NCBI Taxonomy" id="1795832"/>
    <lineage>
        <taxon>Bacteria</taxon>
        <taxon>Pseudomonadati</taxon>
        <taxon>Pseudomonadota</taxon>
        <taxon>Betaproteobacteria</taxon>
        <taxon>Neisseriales</taxon>
        <taxon>Neisseriaceae</taxon>
        <taxon>Eikenella</taxon>
    </lineage>
</organism>
<evidence type="ECO:0000256" key="3">
    <source>
        <dbReference type="ARBA" id="ARBA00022763"/>
    </source>
</evidence>
<dbReference type="PROSITE" id="PS51471">
    <property type="entry name" value="FE2OG_OXY"/>
    <property type="match status" value="1"/>
</dbReference>
<evidence type="ECO:0000313" key="11">
    <source>
        <dbReference type="Proteomes" id="UP000077726"/>
    </source>
</evidence>
<keyword evidence="7" id="KW-0408">Iron</keyword>
<dbReference type="GO" id="GO:0006307">
    <property type="term" value="P:DNA alkylation repair"/>
    <property type="evidence" value="ECO:0007669"/>
    <property type="project" value="InterPro"/>
</dbReference>
<evidence type="ECO:0000256" key="7">
    <source>
        <dbReference type="ARBA" id="ARBA00023004"/>
    </source>
</evidence>
<keyword evidence="2" id="KW-0479">Metal-binding</keyword>
<dbReference type="PANTHER" id="PTHR31212">
    <property type="entry name" value="ALPHA-KETOGLUTARATE-DEPENDENT DIOXYGENASE ALKB HOMOLOG 3"/>
    <property type="match status" value="1"/>
</dbReference>
<keyword evidence="8" id="KW-0234">DNA repair</keyword>
<evidence type="ECO:0000256" key="1">
    <source>
        <dbReference type="ARBA" id="ARBA00001954"/>
    </source>
</evidence>
<evidence type="ECO:0000259" key="9">
    <source>
        <dbReference type="PROSITE" id="PS51471"/>
    </source>
</evidence>
<dbReference type="FunFam" id="2.60.120.590:FF:000004">
    <property type="entry name" value="DNA oxidative demethylase ALKBH2"/>
    <property type="match status" value="1"/>
</dbReference>
<evidence type="ECO:0000313" key="10">
    <source>
        <dbReference type="EMBL" id="OAM43645.1"/>
    </source>
</evidence>
<keyword evidence="11" id="KW-1185">Reference proteome</keyword>
<gene>
    <name evidence="10" type="ORF">A7Q00_04305</name>
</gene>
<dbReference type="InterPro" id="IPR032854">
    <property type="entry name" value="ALKBH3"/>
</dbReference>
<evidence type="ECO:0000256" key="5">
    <source>
        <dbReference type="ARBA" id="ARBA00022964"/>
    </source>
</evidence>
<dbReference type="GO" id="GO:0016787">
    <property type="term" value="F:hydrolase activity"/>
    <property type="evidence" value="ECO:0007669"/>
    <property type="project" value="UniProtKB-ARBA"/>
</dbReference>
<protein>
    <submittedName>
        <fullName evidence="10">2OG-Fe(II) oxygenase</fullName>
    </submittedName>
</protein>
<dbReference type="Gene3D" id="2.60.120.590">
    <property type="entry name" value="Alpha-ketoglutarate-dependent dioxygenase AlkB-like"/>
    <property type="match status" value="1"/>
</dbReference>
<dbReference type="RefSeq" id="WP_064089395.1">
    <property type="nucleotide sequence ID" value="NZ_LXSQ01000012.1"/>
</dbReference>
<comment type="caution">
    <text evidence="10">The sequence shown here is derived from an EMBL/GenBank/DDBJ whole genome shotgun (WGS) entry which is preliminary data.</text>
</comment>
<name>A0A1B6VZT0_9NEIS</name>
<reference evidence="11" key="1">
    <citation type="submission" date="2016-05" db="EMBL/GenBank/DDBJ databases">
        <title>Draft genome of Corynebacterium afermentans subsp. afermentans LCDC 88199T.</title>
        <authorList>
            <person name="Bernier A.-M."/>
            <person name="Bernard K."/>
        </authorList>
    </citation>
    <scope>NUCLEOTIDE SEQUENCE [LARGE SCALE GENOMIC DNA]</scope>
    <source>
        <strain evidence="11">NML130454</strain>
    </source>
</reference>
<dbReference type="InterPro" id="IPR037151">
    <property type="entry name" value="AlkB-like_sf"/>
</dbReference>